<dbReference type="GO" id="GO:0005829">
    <property type="term" value="C:cytosol"/>
    <property type="evidence" value="ECO:0007669"/>
    <property type="project" value="TreeGrafter"/>
</dbReference>
<dbReference type="GO" id="GO:0003723">
    <property type="term" value="F:RNA binding"/>
    <property type="evidence" value="ECO:0007669"/>
    <property type="project" value="UniProtKB-UniRule"/>
</dbReference>
<protein>
    <recommendedName>
        <fullName evidence="3">SsrA-binding protein</fullName>
    </recommendedName>
    <alternativeName>
        <fullName evidence="3">Small protein B</fullName>
    </alternativeName>
</protein>
<dbReference type="InterPro" id="IPR023620">
    <property type="entry name" value="SmpB"/>
</dbReference>
<evidence type="ECO:0000256" key="2">
    <source>
        <dbReference type="ARBA" id="ARBA00022884"/>
    </source>
</evidence>
<evidence type="ECO:0000256" key="3">
    <source>
        <dbReference type="HAMAP-Rule" id="MF_00023"/>
    </source>
</evidence>
<comment type="subcellular location">
    <subcellularLocation>
        <location evidence="3">Cytoplasm</location>
    </subcellularLocation>
    <text evidence="3">The tmRNA-SmpB complex associates with stalled 70S ribosomes.</text>
</comment>
<proteinExistence type="inferred from homology"/>
<comment type="caution">
    <text evidence="4">The sequence shown here is derived from an EMBL/GenBank/DDBJ whole genome shotgun (WGS) entry which is preliminary data.</text>
</comment>
<organism evidence="4">
    <name type="scientific">candidate division WOR-3 bacterium</name>
    <dbReference type="NCBI Taxonomy" id="2052148"/>
    <lineage>
        <taxon>Bacteria</taxon>
        <taxon>Bacteria division WOR-3</taxon>
    </lineage>
</organism>
<keyword evidence="1 3" id="KW-0963">Cytoplasm</keyword>
<accession>A0A7C6EDF2</accession>
<dbReference type="AlphaFoldDB" id="A0A7C6EDF2"/>
<dbReference type="PANTHER" id="PTHR30308:SF2">
    <property type="entry name" value="SSRA-BINDING PROTEIN"/>
    <property type="match status" value="1"/>
</dbReference>
<dbReference type="NCBIfam" id="TIGR00086">
    <property type="entry name" value="smpB"/>
    <property type="match status" value="1"/>
</dbReference>
<dbReference type="SUPFAM" id="SSF74982">
    <property type="entry name" value="Small protein B (SmpB)"/>
    <property type="match status" value="1"/>
</dbReference>
<dbReference type="HAMAP" id="MF_00023">
    <property type="entry name" value="SmpB"/>
    <property type="match status" value="1"/>
</dbReference>
<dbReference type="Pfam" id="PF01668">
    <property type="entry name" value="SmpB"/>
    <property type="match status" value="1"/>
</dbReference>
<evidence type="ECO:0000256" key="1">
    <source>
        <dbReference type="ARBA" id="ARBA00022490"/>
    </source>
</evidence>
<dbReference type="Gene3D" id="2.40.280.10">
    <property type="match status" value="1"/>
</dbReference>
<keyword evidence="2 3" id="KW-0694">RNA-binding</keyword>
<dbReference type="CDD" id="cd09294">
    <property type="entry name" value="SmpB"/>
    <property type="match status" value="1"/>
</dbReference>
<dbReference type="GO" id="GO:0070930">
    <property type="term" value="P:trans-translation-dependent protein tagging"/>
    <property type="evidence" value="ECO:0007669"/>
    <property type="project" value="TreeGrafter"/>
</dbReference>
<dbReference type="NCBIfam" id="NF003843">
    <property type="entry name" value="PRK05422.1"/>
    <property type="match status" value="1"/>
</dbReference>
<dbReference type="EMBL" id="DTLI01000147">
    <property type="protein sequence ID" value="HHS52440.1"/>
    <property type="molecule type" value="Genomic_DNA"/>
</dbReference>
<gene>
    <name evidence="3 4" type="primary">smpB</name>
    <name evidence="4" type="ORF">ENW73_06205</name>
</gene>
<comment type="similarity">
    <text evidence="3">Belongs to the SmpB family.</text>
</comment>
<dbReference type="InterPro" id="IPR020081">
    <property type="entry name" value="SsrA-bd_prot_CS"/>
</dbReference>
<dbReference type="PANTHER" id="PTHR30308">
    <property type="entry name" value="TMRNA-BINDING COMPONENT OF TRANS-TRANSLATION TAGGING COMPLEX"/>
    <property type="match status" value="1"/>
</dbReference>
<sequence length="149" mass="17409">MEVVATNRKARRDFEILETYEAGIKLLGTEVKSLRNHSASLEGSYAGIENGEVFLYDANIAPYSHGNIFNPDPKRKRKLLLNKDEIKRLYGKTQVRGFTLIPLKLYFNDRGLAKVELGLCRGKKVYDRREEIKRRDLARLERQVEKRRR</sequence>
<dbReference type="GO" id="GO:0070929">
    <property type="term" value="P:trans-translation"/>
    <property type="evidence" value="ECO:0007669"/>
    <property type="project" value="UniProtKB-UniRule"/>
</dbReference>
<reference evidence="4" key="1">
    <citation type="journal article" date="2020" name="mSystems">
        <title>Genome- and Community-Level Interaction Insights into Carbon Utilization and Element Cycling Functions of Hydrothermarchaeota in Hydrothermal Sediment.</title>
        <authorList>
            <person name="Zhou Z."/>
            <person name="Liu Y."/>
            <person name="Xu W."/>
            <person name="Pan J."/>
            <person name="Luo Z.H."/>
            <person name="Li M."/>
        </authorList>
    </citation>
    <scope>NUCLEOTIDE SEQUENCE [LARGE SCALE GENOMIC DNA]</scope>
    <source>
        <strain evidence="4">SpSt-876</strain>
    </source>
</reference>
<comment type="function">
    <text evidence="3">Required for rescue of stalled ribosomes mediated by trans-translation. Binds to transfer-messenger RNA (tmRNA), required for stable association of tmRNA with ribosomes. tmRNA and SmpB together mimic tRNA shape, replacing the anticodon stem-loop with SmpB. tmRNA is encoded by the ssrA gene; the 2 termini fold to resemble tRNA(Ala) and it encodes a 'tag peptide', a short internal open reading frame. During trans-translation Ala-aminoacylated tmRNA acts like a tRNA, entering the A-site of stalled ribosomes, displacing the stalled mRNA. The ribosome then switches to translate the ORF on the tmRNA; the nascent peptide is terminated with the 'tag peptide' encoded by the tmRNA and targeted for degradation. The ribosome is freed to recommence translation, which seems to be the essential function of trans-translation.</text>
</comment>
<name>A0A7C6EDF2_UNCW3</name>
<dbReference type="InterPro" id="IPR000037">
    <property type="entry name" value="SsrA-bd_prot"/>
</dbReference>
<dbReference type="PROSITE" id="PS01317">
    <property type="entry name" value="SSRP"/>
    <property type="match status" value="1"/>
</dbReference>
<evidence type="ECO:0000313" key="4">
    <source>
        <dbReference type="EMBL" id="HHS52440.1"/>
    </source>
</evidence>